<evidence type="ECO:0000256" key="1">
    <source>
        <dbReference type="SAM" id="MobiDB-lite"/>
    </source>
</evidence>
<dbReference type="EMBL" id="JAHVKP010000001">
    <property type="protein sequence ID" value="MBY6217938.1"/>
    <property type="molecule type" value="Genomic_DNA"/>
</dbReference>
<accession>A0A9Q3S0W5</accession>
<comment type="caution">
    <text evidence="2">The sequence shown here is derived from an EMBL/GenBank/DDBJ whole genome shotgun (WGS) entry which is preliminary data.</text>
</comment>
<proteinExistence type="predicted"/>
<dbReference type="AlphaFoldDB" id="A0A9Q3S0W5"/>
<dbReference type="Proteomes" id="UP000824927">
    <property type="component" value="Unassembled WGS sequence"/>
</dbReference>
<dbReference type="RefSeq" id="WP_222404921.1">
    <property type="nucleotide sequence ID" value="NZ_JAHVKP010000001.1"/>
</dbReference>
<evidence type="ECO:0000313" key="3">
    <source>
        <dbReference type="Proteomes" id="UP000824927"/>
    </source>
</evidence>
<evidence type="ECO:0000313" key="2">
    <source>
        <dbReference type="EMBL" id="MBY6217938.1"/>
    </source>
</evidence>
<reference evidence="2" key="1">
    <citation type="submission" date="2021-06" db="EMBL/GenBank/DDBJ databases">
        <title>50 bacteria genomes isolated from Dapeng, Shenzhen, China.</title>
        <authorList>
            <person name="Zheng W."/>
            <person name="Yu S."/>
            <person name="Huang Y."/>
        </authorList>
    </citation>
    <scope>NUCLEOTIDE SEQUENCE</scope>
    <source>
        <strain evidence="2">DP4N28-2</strain>
    </source>
</reference>
<name>A0A9Q3S0W5_9SPHN</name>
<protein>
    <submittedName>
        <fullName evidence="2">Uncharacterized protein</fullName>
    </submittedName>
</protein>
<sequence>MNALVTIEAAPTAGPHGEGHTVFSPRRQAEFLASLQLFGNVRLACREARISAQTAYRQRRASPALAQAWDAALLAARAHAEATLADRALNGVEEAVFYHGEEVARRRRYDSRLLLAHLARLDRLEAREEVAETLTRLDALIDGLREGEALPELGPEFASDAAAEIGSDEGPDEFSQDRVPSVPSCRSHPPSCSEAIGRTEYAACESCGGKCRDPEATLTQADCQWFGNRLDRFYDARPRGVPDVARLASEEYDSEEVEALQMEAYEAGGHEWWLVASEEALEASIAKARGELSG</sequence>
<organism evidence="2 3">
    <name type="scientific">Qipengyuania aquimaris</name>
    <dbReference type="NCBI Taxonomy" id="255984"/>
    <lineage>
        <taxon>Bacteria</taxon>
        <taxon>Pseudomonadati</taxon>
        <taxon>Pseudomonadota</taxon>
        <taxon>Alphaproteobacteria</taxon>
        <taxon>Sphingomonadales</taxon>
        <taxon>Erythrobacteraceae</taxon>
        <taxon>Qipengyuania</taxon>
    </lineage>
</organism>
<gene>
    <name evidence="2" type="ORF">KUV31_06230</name>
</gene>
<feature type="region of interest" description="Disordered" evidence="1">
    <location>
        <begin position="165"/>
        <end position="190"/>
    </location>
</feature>